<dbReference type="OrthoDB" id="6161809at2759"/>
<feature type="region of interest" description="Disordered" evidence="1">
    <location>
        <begin position="450"/>
        <end position="514"/>
    </location>
</feature>
<evidence type="ECO:0000256" key="1">
    <source>
        <dbReference type="SAM" id="MobiDB-lite"/>
    </source>
</evidence>
<reference evidence="4" key="1">
    <citation type="submission" date="2012-12" db="EMBL/GenBank/DDBJ databases">
        <authorList>
            <person name="Hellsten U."/>
            <person name="Grimwood J."/>
            <person name="Chapman J.A."/>
            <person name="Shapiro H."/>
            <person name="Aerts A."/>
            <person name="Otillar R.P."/>
            <person name="Terry A.Y."/>
            <person name="Boore J.L."/>
            <person name="Simakov O."/>
            <person name="Marletaz F."/>
            <person name="Cho S.-J."/>
            <person name="Edsinger-Gonzales E."/>
            <person name="Havlak P."/>
            <person name="Kuo D.-H."/>
            <person name="Larsson T."/>
            <person name="Lv J."/>
            <person name="Arendt D."/>
            <person name="Savage R."/>
            <person name="Osoegawa K."/>
            <person name="de Jong P."/>
            <person name="Lindberg D.R."/>
            <person name="Seaver E.C."/>
            <person name="Weisblat D.A."/>
            <person name="Putnam N.H."/>
            <person name="Grigoriev I.V."/>
            <person name="Rokhsar D.S."/>
        </authorList>
    </citation>
    <scope>NUCLEOTIDE SEQUENCE</scope>
    <source>
        <strain evidence="4">I ESC-2004</strain>
    </source>
</reference>
<reference evidence="2 4" key="2">
    <citation type="journal article" date="2013" name="Nature">
        <title>Insights into bilaterian evolution from three spiralian genomes.</title>
        <authorList>
            <person name="Simakov O."/>
            <person name="Marletaz F."/>
            <person name="Cho S.J."/>
            <person name="Edsinger-Gonzales E."/>
            <person name="Havlak P."/>
            <person name="Hellsten U."/>
            <person name="Kuo D.H."/>
            <person name="Larsson T."/>
            <person name="Lv J."/>
            <person name="Arendt D."/>
            <person name="Savage R."/>
            <person name="Osoegawa K."/>
            <person name="de Jong P."/>
            <person name="Grimwood J."/>
            <person name="Chapman J.A."/>
            <person name="Shapiro H."/>
            <person name="Aerts A."/>
            <person name="Otillar R.P."/>
            <person name="Terry A.Y."/>
            <person name="Boore J.L."/>
            <person name="Grigoriev I.V."/>
            <person name="Lindberg D.R."/>
            <person name="Seaver E.C."/>
            <person name="Weisblat D.A."/>
            <person name="Putnam N.H."/>
            <person name="Rokhsar D.S."/>
        </authorList>
    </citation>
    <scope>NUCLEOTIDE SEQUENCE</scope>
    <source>
        <strain evidence="2 4">I ESC-2004</strain>
    </source>
</reference>
<accession>R7VMC6</accession>
<dbReference type="GO" id="GO:0003676">
    <property type="term" value="F:nucleic acid binding"/>
    <property type="evidence" value="ECO:0007669"/>
    <property type="project" value="InterPro"/>
</dbReference>
<proteinExistence type="predicted"/>
<evidence type="ECO:0000313" key="4">
    <source>
        <dbReference type="Proteomes" id="UP000014760"/>
    </source>
</evidence>
<dbReference type="Proteomes" id="UP000014760">
    <property type="component" value="Unassembled WGS sequence"/>
</dbReference>
<dbReference type="HOGENOM" id="CLU_491959_0_0_1"/>
<name>R7VMC6_CAPTE</name>
<evidence type="ECO:0000313" key="3">
    <source>
        <dbReference type="EnsemblMetazoa" id="CapteP216677"/>
    </source>
</evidence>
<reference evidence="3" key="3">
    <citation type="submission" date="2015-06" db="UniProtKB">
        <authorList>
            <consortium name="EnsemblMetazoa"/>
        </authorList>
    </citation>
    <scope>IDENTIFICATION</scope>
</reference>
<dbReference type="EMBL" id="AMQN01016195">
    <property type="status" value="NOT_ANNOTATED_CDS"/>
    <property type="molecule type" value="Genomic_DNA"/>
</dbReference>
<dbReference type="SUPFAM" id="SSF57756">
    <property type="entry name" value="Retrovirus zinc finger-like domains"/>
    <property type="match status" value="1"/>
</dbReference>
<evidence type="ECO:0000313" key="2">
    <source>
        <dbReference type="EMBL" id="ELU18605.1"/>
    </source>
</evidence>
<dbReference type="EnsemblMetazoa" id="CapteT216677">
    <property type="protein sequence ID" value="CapteP216677"/>
    <property type="gene ID" value="CapteG216677"/>
</dbReference>
<dbReference type="InterPro" id="IPR036875">
    <property type="entry name" value="Znf_CCHC_sf"/>
</dbReference>
<protein>
    <recommendedName>
        <fullName evidence="5">CCHC-type domain-containing protein</fullName>
    </recommendedName>
</protein>
<dbReference type="EMBL" id="KB291815">
    <property type="protein sequence ID" value="ELU18605.1"/>
    <property type="molecule type" value="Genomic_DNA"/>
</dbReference>
<organism evidence="2">
    <name type="scientific">Capitella teleta</name>
    <name type="common">Polychaete worm</name>
    <dbReference type="NCBI Taxonomy" id="283909"/>
    <lineage>
        <taxon>Eukaryota</taxon>
        <taxon>Metazoa</taxon>
        <taxon>Spiralia</taxon>
        <taxon>Lophotrochozoa</taxon>
        <taxon>Annelida</taxon>
        <taxon>Polychaeta</taxon>
        <taxon>Sedentaria</taxon>
        <taxon>Scolecida</taxon>
        <taxon>Capitellidae</taxon>
        <taxon>Capitella</taxon>
    </lineage>
</organism>
<gene>
    <name evidence="2" type="ORF">CAPTEDRAFT_216677</name>
</gene>
<evidence type="ECO:0008006" key="5">
    <source>
        <dbReference type="Google" id="ProtNLM"/>
    </source>
</evidence>
<dbReference type="AlphaFoldDB" id="R7VMC6"/>
<keyword evidence="4" id="KW-1185">Reference proteome</keyword>
<dbReference type="GO" id="GO:0008270">
    <property type="term" value="F:zinc ion binding"/>
    <property type="evidence" value="ECO:0007669"/>
    <property type="project" value="InterPro"/>
</dbReference>
<feature type="region of interest" description="Disordered" evidence="1">
    <location>
        <begin position="529"/>
        <end position="554"/>
    </location>
</feature>
<sequence>MAFKGRNIHVNYGIEQLKLLVEFRHGSSRIRPPKREVKYRGKASHAAGSRWERVNAYNAITTLRQQTYLHDARLCGYASLNCHPDNRTGWLLIHCTWRVPYDHGRIMTASTSPCRCSPSERNWGLARRPKSPCSPDAGPQPQAGLAQLSGQFLRLDKRVRHGHCSAVQAAGASAPLQPTDGYRFSSFWLSRLASLSQTQKMATSRKPEPLLHDIILEVKRRTIRIELPRTSSYTRIDIAEALSKCCILENIEALGTVKYNNIWELTMKTSQAADRLMQHGTITVKDVAGRMSSMDATRLKLRIHWAPHWLPSRAVEAVLKRELPGGAVLEGQGVEKSTIKGLGHVATLVRFAIVRYAGNPADLPHLLKIQVEREEMELLVTVQGRKPVCLRCRHVGHIRSHCDTPYCVGCRGYGHEKETCRNHFAAALAGNQERGAPQVPDDVEMETAAETVQEATPPPPPAAIPVASSEAKQVQPDDGAAMAPVAPASVQPDDGAAEATVAPASVQPDDGATLDKGHQELFVLDGSLDTNSQEWQEVPPKKKLKTPAEAKHCT</sequence>